<evidence type="ECO:0000259" key="8">
    <source>
        <dbReference type="PROSITE" id="PS50048"/>
    </source>
</evidence>
<dbReference type="Pfam" id="PF00172">
    <property type="entry name" value="Zn_clus"/>
    <property type="match status" value="1"/>
</dbReference>
<dbReference type="Gene3D" id="4.10.240.10">
    <property type="entry name" value="Zn(2)-C6 fungal-type DNA-binding domain"/>
    <property type="match status" value="1"/>
</dbReference>
<comment type="subcellular location">
    <subcellularLocation>
        <location evidence="1">Nucleus</location>
    </subcellularLocation>
</comment>
<dbReference type="SUPFAM" id="SSF57701">
    <property type="entry name" value="Zn2/Cys6 DNA-binding domain"/>
    <property type="match status" value="1"/>
</dbReference>
<evidence type="ECO:0000256" key="1">
    <source>
        <dbReference type="ARBA" id="ARBA00004123"/>
    </source>
</evidence>
<dbReference type="GO" id="GO:0005634">
    <property type="term" value="C:nucleus"/>
    <property type="evidence" value="ECO:0007669"/>
    <property type="project" value="UniProtKB-SubCell"/>
</dbReference>
<feature type="region of interest" description="Disordered" evidence="7">
    <location>
        <begin position="51"/>
        <end position="101"/>
    </location>
</feature>
<evidence type="ECO:0000313" key="9">
    <source>
        <dbReference type="EMBL" id="KAJ4387691.1"/>
    </source>
</evidence>
<dbReference type="EMBL" id="JAPEVB010000005">
    <property type="protein sequence ID" value="KAJ4387691.1"/>
    <property type="molecule type" value="Genomic_DNA"/>
</dbReference>
<feature type="compositionally biased region" description="Low complexity" evidence="7">
    <location>
        <begin position="584"/>
        <end position="615"/>
    </location>
</feature>
<dbReference type="Pfam" id="PF11951">
    <property type="entry name" value="Fungal_trans_2"/>
    <property type="match status" value="2"/>
</dbReference>
<feature type="domain" description="Zn(2)-C6 fungal-type" evidence="8">
    <location>
        <begin position="221"/>
        <end position="249"/>
    </location>
</feature>
<keyword evidence="6" id="KW-0539">Nucleus</keyword>
<protein>
    <recommendedName>
        <fullName evidence="8">Zn(2)-C6 fungal-type domain-containing protein</fullName>
    </recommendedName>
</protein>
<dbReference type="PANTHER" id="PTHR37534:SF38">
    <property type="entry name" value="ZN(2)-C6 FUNGAL-TYPE DOMAIN-CONTAINING PROTEIN"/>
    <property type="match status" value="1"/>
</dbReference>
<evidence type="ECO:0000256" key="7">
    <source>
        <dbReference type="SAM" id="MobiDB-lite"/>
    </source>
</evidence>
<proteinExistence type="predicted"/>
<feature type="compositionally biased region" description="Pro residues" evidence="7">
    <location>
        <begin position="660"/>
        <end position="670"/>
    </location>
</feature>
<keyword evidence="3" id="KW-0805">Transcription regulation</keyword>
<evidence type="ECO:0000256" key="5">
    <source>
        <dbReference type="ARBA" id="ARBA00023163"/>
    </source>
</evidence>
<dbReference type="GO" id="GO:0000981">
    <property type="term" value="F:DNA-binding transcription factor activity, RNA polymerase II-specific"/>
    <property type="evidence" value="ECO:0007669"/>
    <property type="project" value="InterPro"/>
</dbReference>
<keyword evidence="10" id="KW-1185">Reference proteome</keyword>
<accession>A0A9W9CTR6</accession>
<evidence type="ECO:0000256" key="4">
    <source>
        <dbReference type="ARBA" id="ARBA00023125"/>
    </source>
</evidence>
<evidence type="ECO:0000256" key="3">
    <source>
        <dbReference type="ARBA" id="ARBA00023015"/>
    </source>
</evidence>
<dbReference type="AlphaFoldDB" id="A0A9W9CTR6"/>
<keyword evidence="2" id="KW-0862">Zinc</keyword>
<evidence type="ECO:0000313" key="10">
    <source>
        <dbReference type="Proteomes" id="UP001140453"/>
    </source>
</evidence>
<dbReference type="OrthoDB" id="5333823at2759"/>
<dbReference type="PANTHER" id="PTHR37534">
    <property type="entry name" value="TRANSCRIPTIONAL ACTIVATOR PROTEIN UGA3"/>
    <property type="match status" value="1"/>
</dbReference>
<evidence type="ECO:0000256" key="2">
    <source>
        <dbReference type="ARBA" id="ARBA00022833"/>
    </source>
</evidence>
<feature type="compositionally biased region" description="Low complexity" evidence="7">
    <location>
        <begin position="180"/>
        <end position="190"/>
    </location>
</feature>
<dbReference type="PROSITE" id="PS50048">
    <property type="entry name" value="ZN2_CY6_FUNGAL_2"/>
    <property type="match status" value="1"/>
</dbReference>
<dbReference type="Proteomes" id="UP001140453">
    <property type="component" value="Unassembled WGS sequence"/>
</dbReference>
<keyword evidence="4" id="KW-0238">DNA-binding</keyword>
<sequence length="773" mass="86411">MEQSLRTIAHDRIISWSDANVGGLDLNDYQHSTQPPRSPPWMDPYRMSHGLPIANSRTTADSSSTSTSMTARHPLNGQLSPISTSMDGPHGPATDESGCSSTVETMNAAPLPQSASSSITDSWSLVYGDNEDSDMAHGMAEHDAHWEHGSDDEMAVPKVEPIDEDIRLEEITEAPPTPVPSNTSPTSTQPKPKRPRGRPRKHPLAPAVATNKITKGRSKTGCLTCRKRKKKCDEAKPRCMNCEKNAVVCEGYPEKQIWKSGKDKAGEGHAHTASLPVITMQPMFHGLENAEDMIFWKHYHVHLSSILTVEGEHKNAFKELLMPIATKHQGLMHSLLALSSKHLDFETPYGIKILKDNPHTSLKALQQRSDHHHEKAMEKFYEDIVRSQSAHSDAPDPSARYGQMMCFLLENLAEGTPRGEHRVHLGSYQRLIQDSPPEDPAFLSFITEFFQYHIFADELIRFPDMHTPRLASEDWTTFTPIHPPRLLGVADGLFKYLCQITSIRNTIRSNMAAGIDPAVDYTSLYRAAEIEQEIRAWQPCWPPGDSRDRVSLLYQQMLWTYLLRTIYPPSPVSPPSSATLPMLHNSSVHTSSTNTPPMSGHSSSCSSPSIRPRTSASTPHPQPARRHTIANYTIPQPPPPSARHHHHTNSLDSHQHGADSPPPFRHPPNLDPRIPRSVEECLAILDSFKPSDPSQKLLLIPCLVIGTLCFSPTQQERIRVAIRTVKGYTGLRNSERVSELLEEVWRCMERGEWSRVWDWQGIAKSMGCDALCC</sequence>
<feature type="compositionally biased region" description="Low complexity" evidence="7">
    <location>
        <begin position="56"/>
        <end position="70"/>
    </location>
</feature>
<dbReference type="PROSITE" id="PS00463">
    <property type="entry name" value="ZN2_CY6_FUNGAL_1"/>
    <property type="match status" value="1"/>
</dbReference>
<feature type="region of interest" description="Disordered" evidence="7">
    <location>
        <begin position="573"/>
        <end position="672"/>
    </location>
</feature>
<dbReference type="GO" id="GO:0000976">
    <property type="term" value="F:transcription cis-regulatory region binding"/>
    <property type="evidence" value="ECO:0007669"/>
    <property type="project" value="TreeGrafter"/>
</dbReference>
<name>A0A9W9CTR6_9PEZI</name>
<organism evidence="9 10">
    <name type="scientific">Gnomoniopsis smithogilvyi</name>
    <dbReference type="NCBI Taxonomy" id="1191159"/>
    <lineage>
        <taxon>Eukaryota</taxon>
        <taxon>Fungi</taxon>
        <taxon>Dikarya</taxon>
        <taxon>Ascomycota</taxon>
        <taxon>Pezizomycotina</taxon>
        <taxon>Sordariomycetes</taxon>
        <taxon>Sordariomycetidae</taxon>
        <taxon>Diaporthales</taxon>
        <taxon>Gnomoniaceae</taxon>
        <taxon>Gnomoniopsis</taxon>
    </lineage>
</organism>
<dbReference type="GO" id="GO:0008270">
    <property type="term" value="F:zinc ion binding"/>
    <property type="evidence" value="ECO:0007669"/>
    <property type="project" value="InterPro"/>
</dbReference>
<comment type="caution">
    <text evidence="9">The sequence shown here is derived from an EMBL/GenBank/DDBJ whole genome shotgun (WGS) entry which is preliminary data.</text>
</comment>
<dbReference type="InterPro" id="IPR021858">
    <property type="entry name" value="Fun_TF"/>
</dbReference>
<keyword evidence="5" id="KW-0804">Transcription</keyword>
<reference evidence="9" key="1">
    <citation type="submission" date="2022-10" db="EMBL/GenBank/DDBJ databases">
        <title>Tapping the CABI collections for fungal endophytes: first genome assemblies for Collariella, Neodidymelliopsis, Ascochyta clinopodiicola, Didymella pomorum, Didymosphaeria variabile, Neocosmospora piperis and Neocucurbitaria cava.</title>
        <authorList>
            <person name="Hill R."/>
        </authorList>
    </citation>
    <scope>NUCLEOTIDE SEQUENCE</scope>
    <source>
        <strain evidence="9">IMI 355082</strain>
    </source>
</reference>
<dbReference type="InterPro" id="IPR001138">
    <property type="entry name" value="Zn2Cys6_DnaBD"/>
</dbReference>
<feature type="compositionally biased region" description="Basic residues" evidence="7">
    <location>
        <begin position="191"/>
        <end position="203"/>
    </location>
</feature>
<dbReference type="GO" id="GO:0045944">
    <property type="term" value="P:positive regulation of transcription by RNA polymerase II"/>
    <property type="evidence" value="ECO:0007669"/>
    <property type="project" value="TreeGrafter"/>
</dbReference>
<evidence type="ECO:0000256" key="6">
    <source>
        <dbReference type="ARBA" id="ARBA00023242"/>
    </source>
</evidence>
<feature type="region of interest" description="Disordered" evidence="7">
    <location>
        <begin position="172"/>
        <end position="211"/>
    </location>
</feature>
<feature type="compositionally biased region" description="Polar residues" evidence="7">
    <location>
        <begin position="77"/>
        <end position="86"/>
    </location>
</feature>
<gene>
    <name evidence="9" type="ORF">N0V93_008290</name>
</gene>
<dbReference type="SMART" id="SM00066">
    <property type="entry name" value="GAL4"/>
    <property type="match status" value="1"/>
</dbReference>
<dbReference type="CDD" id="cd00067">
    <property type="entry name" value="GAL4"/>
    <property type="match status" value="1"/>
</dbReference>
<dbReference type="InterPro" id="IPR036864">
    <property type="entry name" value="Zn2-C6_fun-type_DNA-bd_sf"/>
</dbReference>